<accession>A0A1D2N0R4</accession>
<feature type="compositionally biased region" description="Polar residues" evidence="2">
    <location>
        <begin position="400"/>
        <end position="418"/>
    </location>
</feature>
<feature type="compositionally biased region" description="Basic and acidic residues" evidence="2">
    <location>
        <begin position="389"/>
        <end position="399"/>
    </location>
</feature>
<sequence length="597" mass="66161">MDPDSTFTIPHDGTSGADLSIIFEGDEEISRNLTFVDENACDSEIHSRSVRQTPNDQHYQVRTSTSGDDRCQAEPNPTRANSVSTGTDQDISFARMEDVAMNNWGRNDIRSGQTSGSDGSVSIHELYENVQAFHVDSNSEVDASSDEAFIAQAKLNSEEGYNGETVCNAPSSVYSESFLGRTDVFRPMLSNEQRKMLGLGSIPVTPVISSTPSSKASRAFNVDPNTPVSSASLCGVGGGGDADQKCTQTETAEECSFLMQNLHVGGTTVAHSDTESMGPMMDGKNASDSETFPARRRSNKKRVSFSDCEDITKSRSFQNPRPWFGSMPVSRYRYKLPRSSVGTECKSRNYFPSPLSTLKRKSLLSSSHNSKVIYKIGSVDDGVSSSKKNANEKDSDHDSTSCPSNSENQDPITLTFSDGGSPIFRKNQELKGLTSLSPQTLKSKKLETNMQRQVRGALFDYESQWASEDVKFRRKVKHLELEYENKFLSVVQSHNVLQEKLYEKLLRRIQKIEKQVKKEALQGRLKEGNCFHITHDIGNIKFFNYIWKASSSAVDKEKPIGVDVETFVEFCGLPGLTANGRFRFSRGGHCRADSKQI</sequence>
<comment type="caution">
    <text evidence="3">The sequence shown here is derived from an EMBL/GenBank/DDBJ whole genome shotgun (WGS) entry which is preliminary data.</text>
</comment>
<keyword evidence="1" id="KW-0175">Coiled coil</keyword>
<protein>
    <submittedName>
        <fullName evidence="3">Uncharacterized protein</fullName>
    </submittedName>
</protein>
<feature type="compositionally biased region" description="Basic residues" evidence="2">
    <location>
        <begin position="294"/>
        <end position="303"/>
    </location>
</feature>
<feature type="coiled-coil region" evidence="1">
    <location>
        <begin position="495"/>
        <end position="522"/>
    </location>
</feature>
<reference evidence="3 4" key="1">
    <citation type="journal article" date="2016" name="Genome Biol. Evol.">
        <title>Gene Family Evolution Reflects Adaptation to Soil Environmental Stressors in the Genome of the Collembolan Orchesella cincta.</title>
        <authorList>
            <person name="Faddeeva-Vakhrusheva A."/>
            <person name="Derks M.F."/>
            <person name="Anvar S.Y."/>
            <person name="Agamennone V."/>
            <person name="Suring W."/>
            <person name="Smit S."/>
            <person name="van Straalen N.M."/>
            <person name="Roelofs D."/>
        </authorList>
    </citation>
    <scope>NUCLEOTIDE SEQUENCE [LARGE SCALE GENOMIC DNA]</scope>
    <source>
        <tissue evidence="3">Mixed pool</tissue>
    </source>
</reference>
<dbReference type="AlphaFoldDB" id="A0A1D2N0R4"/>
<feature type="region of interest" description="Disordered" evidence="2">
    <location>
        <begin position="277"/>
        <end position="305"/>
    </location>
</feature>
<evidence type="ECO:0000313" key="4">
    <source>
        <dbReference type="Proteomes" id="UP000094527"/>
    </source>
</evidence>
<name>A0A1D2N0R4_ORCCI</name>
<dbReference type="Proteomes" id="UP000094527">
    <property type="component" value="Unassembled WGS sequence"/>
</dbReference>
<dbReference type="EMBL" id="LJIJ01000320">
    <property type="protein sequence ID" value="ODM98820.1"/>
    <property type="molecule type" value="Genomic_DNA"/>
</dbReference>
<keyword evidence="4" id="KW-1185">Reference proteome</keyword>
<evidence type="ECO:0000256" key="1">
    <source>
        <dbReference type="SAM" id="Coils"/>
    </source>
</evidence>
<organism evidence="3 4">
    <name type="scientific">Orchesella cincta</name>
    <name type="common">Springtail</name>
    <name type="synonym">Podura cincta</name>
    <dbReference type="NCBI Taxonomy" id="48709"/>
    <lineage>
        <taxon>Eukaryota</taxon>
        <taxon>Metazoa</taxon>
        <taxon>Ecdysozoa</taxon>
        <taxon>Arthropoda</taxon>
        <taxon>Hexapoda</taxon>
        <taxon>Collembola</taxon>
        <taxon>Entomobryomorpha</taxon>
        <taxon>Entomobryoidea</taxon>
        <taxon>Orchesellidae</taxon>
        <taxon>Orchesellinae</taxon>
        <taxon>Orchesella</taxon>
    </lineage>
</organism>
<proteinExistence type="predicted"/>
<feature type="compositionally biased region" description="Polar residues" evidence="2">
    <location>
        <begin position="50"/>
        <end position="66"/>
    </location>
</feature>
<evidence type="ECO:0000256" key="2">
    <source>
        <dbReference type="SAM" id="MobiDB-lite"/>
    </source>
</evidence>
<evidence type="ECO:0000313" key="3">
    <source>
        <dbReference type="EMBL" id="ODM98820.1"/>
    </source>
</evidence>
<feature type="region of interest" description="Disordered" evidence="2">
    <location>
        <begin position="382"/>
        <end position="418"/>
    </location>
</feature>
<feature type="region of interest" description="Disordered" evidence="2">
    <location>
        <begin position="45"/>
        <end position="86"/>
    </location>
</feature>
<gene>
    <name evidence="3" type="ORF">Ocin01_07864</name>
</gene>